<dbReference type="Gene3D" id="3.30.420.40">
    <property type="match status" value="3"/>
</dbReference>
<dbReference type="SUPFAM" id="SSF100920">
    <property type="entry name" value="Heat shock protein 70kD (HSP70), peptide-binding domain"/>
    <property type="match status" value="1"/>
</dbReference>
<keyword evidence="1 3" id="KW-0547">Nucleotide-binding</keyword>
<name>A0ABQ0DBF9_9EUKA</name>
<dbReference type="PRINTS" id="PR00301">
    <property type="entry name" value="HEATSHOCK70"/>
</dbReference>
<dbReference type="SUPFAM" id="SSF100934">
    <property type="entry name" value="Heat shock protein 70kD (HSP70), C-terminal subdomain"/>
    <property type="match status" value="1"/>
</dbReference>
<dbReference type="SUPFAM" id="SSF53067">
    <property type="entry name" value="Actin-like ATPase domain"/>
    <property type="match status" value="2"/>
</dbReference>
<dbReference type="PROSITE" id="PS00297">
    <property type="entry name" value="HSP70_1"/>
    <property type="match status" value="1"/>
</dbReference>
<evidence type="ECO:0000313" key="5">
    <source>
        <dbReference type="EMBL" id="GAB1220189.1"/>
    </source>
</evidence>
<feature type="coiled-coil region" evidence="4">
    <location>
        <begin position="479"/>
        <end position="516"/>
    </location>
</feature>
<dbReference type="InterPro" id="IPR029047">
    <property type="entry name" value="HSP70_peptide-bd_sf"/>
</dbReference>
<dbReference type="Pfam" id="PF00012">
    <property type="entry name" value="HSP70"/>
    <property type="match status" value="2"/>
</dbReference>
<reference evidence="5 6" key="1">
    <citation type="journal article" date="2019" name="PLoS Negl. Trop. Dis.">
        <title>Whole genome sequencing of Entamoeba nuttalli reveals mammalian host-related molecular signatures and a novel octapeptide-repeat surface protein.</title>
        <authorList>
            <person name="Tanaka M."/>
            <person name="Makiuchi T."/>
            <person name="Komiyama T."/>
            <person name="Shiina T."/>
            <person name="Osaki K."/>
            <person name="Tachibana H."/>
        </authorList>
    </citation>
    <scope>NUCLEOTIDE SEQUENCE [LARGE SCALE GENOMIC DNA]</scope>
    <source>
        <strain evidence="5 6">P19-061405</strain>
    </source>
</reference>
<dbReference type="InterPro" id="IPR018181">
    <property type="entry name" value="Heat_shock_70_CS"/>
</dbReference>
<gene>
    <name evidence="5" type="ORF">ENUP19_0048G0012</name>
</gene>
<evidence type="ECO:0000256" key="4">
    <source>
        <dbReference type="SAM" id="Coils"/>
    </source>
</evidence>
<dbReference type="Gene3D" id="2.60.34.10">
    <property type="entry name" value="Substrate Binding Domain Of DNAk, Chain A, domain 1"/>
    <property type="match status" value="1"/>
</dbReference>
<evidence type="ECO:0000256" key="2">
    <source>
        <dbReference type="ARBA" id="ARBA00022840"/>
    </source>
</evidence>
<proteinExistence type="inferred from homology"/>
<comment type="similarity">
    <text evidence="3">Belongs to the heat shock protein 70 family.</text>
</comment>
<dbReference type="Proteomes" id="UP001628156">
    <property type="component" value="Unassembled WGS sequence"/>
</dbReference>
<evidence type="ECO:0000313" key="6">
    <source>
        <dbReference type="Proteomes" id="UP001628156"/>
    </source>
</evidence>
<sequence length="552" mass="61510">MFVSQPARSTCIGIDLGTTNSCMCVFDKTTPRILENAEGKRTTPSCVSFTPTGILVGEAAKRMEALHPTTTVSGVKRMIGCQYKSVEQQRKPYKIVEGRNGEGWIYINGKTYSPSEISSFILKKLKKDAEAKLGKRVDEAVITCPAYFNDAQRQATKDAGTLAGLKVKRIINEPTAAALAYGIDTRKENEGKNIAKEFEGKYKRNLQRNKKGISRIKEAAEKVKCELSSSEESVISLPYLDGQDSLEITISRRKIEQLCKRICKRTEYPCLQCMKDAKLRKKDISDVVLVGGMTRMPLIQDTVQEIFGKKPSKNVNPDEAVAIGAAIQASIIEGKKQDIILVDVTPLTLGIETYGGVMTPLIHRNTTIPTSVSKEFTTSMDNQQEVDIKVFQGERRVTRKNKKLGEFKLVGIPPAKKGIAKIEVTFDIDVNGIVKVSALDKGTGKKTGIQVKSNGGLNEEEINRLVKEGEEHAAEDKRKEQLLLHRQRLKEMIESAEELQKELLKKKIETRELERVIIQSKKVITSEDENEIKRLIDQLGEETSSCSAKLYN</sequence>
<protein>
    <recommendedName>
        <fullName evidence="7">Mitochondrial-type HSP70</fullName>
    </recommendedName>
</protein>
<comment type="caution">
    <text evidence="5">The sequence shown here is derived from an EMBL/GenBank/DDBJ whole genome shotgun (WGS) entry which is preliminary data.</text>
</comment>
<keyword evidence="4" id="KW-0175">Coiled coil</keyword>
<dbReference type="InterPro" id="IPR013126">
    <property type="entry name" value="Hsp_70_fam"/>
</dbReference>
<dbReference type="PANTHER" id="PTHR19375">
    <property type="entry name" value="HEAT SHOCK PROTEIN 70KDA"/>
    <property type="match status" value="1"/>
</dbReference>
<dbReference type="InterPro" id="IPR029048">
    <property type="entry name" value="HSP70_C_sf"/>
</dbReference>
<evidence type="ECO:0008006" key="7">
    <source>
        <dbReference type="Google" id="ProtNLM"/>
    </source>
</evidence>
<dbReference type="PROSITE" id="PS01036">
    <property type="entry name" value="HSP70_3"/>
    <property type="match status" value="1"/>
</dbReference>
<dbReference type="InterPro" id="IPR043129">
    <property type="entry name" value="ATPase_NBD"/>
</dbReference>
<accession>A0ABQ0DBF9</accession>
<organism evidence="5 6">
    <name type="scientific">Entamoeba nuttalli</name>
    <dbReference type="NCBI Taxonomy" id="412467"/>
    <lineage>
        <taxon>Eukaryota</taxon>
        <taxon>Amoebozoa</taxon>
        <taxon>Evosea</taxon>
        <taxon>Archamoebae</taxon>
        <taxon>Mastigamoebida</taxon>
        <taxon>Entamoebidae</taxon>
        <taxon>Entamoeba</taxon>
    </lineage>
</organism>
<keyword evidence="6" id="KW-1185">Reference proteome</keyword>
<dbReference type="EMBL" id="BAAFRS010000048">
    <property type="protein sequence ID" value="GAB1220189.1"/>
    <property type="molecule type" value="Genomic_DNA"/>
</dbReference>
<keyword evidence="2 3" id="KW-0067">ATP-binding</keyword>
<evidence type="ECO:0000256" key="1">
    <source>
        <dbReference type="ARBA" id="ARBA00022741"/>
    </source>
</evidence>
<dbReference type="Gene3D" id="3.90.640.10">
    <property type="entry name" value="Actin, Chain A, domain 4"/>
    <property type="match status" value="1"/>
</dbReference>
<evidence type="ECO:0000256" key="3">
    <source>
        <dbReference type="RuleBase" id="RU003322"/>
    </source>
</evidence>